<evidence type="ECO:0000313" key="7">
    <source>
        <dbReference type="Proteomes" id="UP001501563"/>
    </source>
</evidence>
<evidence type="ECO:0000256" key="1">
    <source>
        <dbReference type="ARBA" id="ARBA00009437"/>
    </source>
</evidence>
<dbReference type="Gene3D" id="1.10.10.10">
    <property type="entry name" value="Winged helix-like DNA-binding domain superfamily/Winged helix DNA-binding domain"/>
    <property type="match status" value="1"/>
</dbReference>
<reference evidence="7" key="1">
    <citation type="journal article" date="2019" name="Int. J. Syst. Evol. Microbiol.">
        <title>The Global Catalogue of Microorganisms (GCM) 10K type strain sequencing project: providing services to taxonomists for standard genome sequencing and annotation.</title>
        <authorList>
            <consortium name="The Broad Institute Genomics Platform"/>
            <consortium name="The Broad Institute Genome Sequencing Center for Infectious Disease"/>
            <person name="Wu L."/>
            <person name="Ma J."/>
        </authorList>
    </citation>
    <scope>NUCLEOTIDE SEQUENCE [LARGE SCALE GENOMIC DNA]</scope>
    <source>
        <strain evidence="7">JCM 16578</strain>
    </source>
</reference>
<dbReference type="PRINTS" id="PR00039">
    <property type="entry name" value="HTHLYSR"/>
</dbReference>
<dbReference type="SUPFAM" id="SSF46785">
    <property type="entry name" value="Winged helix' DNA-binding domain"/>
    <property type="match status" value="1"/>
</dbReference>
<dbReference type="PROSITE" id="PS50931">
    <property type="entry name" value="HTH_LYSR"/>
    <property type="match status" value="1"/>
</dbReference>
<dbReference type="Gene3D" id="3.40.190.10">
    <property type="entry name" value="Periplasmic binding protein-like II"/>
    <property type="match status" value="2"/>
</dbReference>
<evidence type="ECO:0000256" key="3">
    <source>
        <dbReference type="ARBA" id="ARBA00023125"/>
    </source>
</evidence>
<dbReference type="Pfam" id="PF00126">
    <property type="entry name" value="HTH_1"/>
    <property type="match status" value="1"/>
</dbReference>
<keyword evidence="2" id="KW-0805">Transcription regulation</keyword>
<evidence type="ECO:0000256" key="2">
    <source>
        <dbReference type="ARBA" id="ARBA00023015"/>
    </source>
</evidence>
<dbReference type="Proteomes" id="UP001501563">
    <property type="component" value="Unassembled WGS sequence"/>
</dbReference>
<dbReference type="PANTHER" id="PTHR30346:SF0">
    <property type="entry name" value="HCA OPERON TRANSCRIPTIONAL ACTIVATOR HCAR"/>
    <property type="match status" value="1"/>
</dbReference>
<keyword evidence="3" id="KW-0238">DNA-binding</keyword>
<organism evidence="6 7">
    <name type="scientific">Streptomyces lannensis</name>
    <dbReference type="NCBI Taxonomy" id="766498"/>
    <lineage>
        <taxon>Bacteria</taxon>
        <taxon>Bacillati</taxon>
        <taxon>Actinomycetota</taxon>
        <taxon>Actinomycetes</taxon>
        <taxon>Kitasatosporales</taxon>
        <taxon>Streptomycetaceae</taxon>
        <taxon>Streptomyces</taxon>
    </lineage>
</organism>
<dbReference type="InterPro" id="IPR005119">
    <property type="entry name" value="LysR_subst-bd"/>
</dbReference>
<comment type="caution">
    <text evidence="6">The sequence shown here is derived from an EMBL/GenBank/DDBJ whole genome shotgun (WGS) entry which is preliminary data.</text>
</comment>
<proteinExistence type="inferred from homology"/>
<dbReference type="EMBL" id="BAAAZA010000032">
    <property type="protein sequence ID" value="GAA3894540.1"/>
    <property type="molecule type" value="Genomic_DNA"/>
</dbReference>
<dbReference type="PANTHER" id="PTHR30346">
    <property type="entry name" value="TRANSCRIPTIONAL DUAL REGULATOR HCAR-RELATED"/>
    <property type="match status" value="1"/>
</dbReference>
<dbReference type="InterPro" id="IPR036388">
    <property type="entry name" value="WH-like_DNA-bd_sf"/>
</dbReference>
<dbReference type="RefSeq" id="WP_345553435.1">
    <property type="nucleotide sequence ID" value="NZ_BAAAZA010000032.1"/>
</dbReference>
<accession>A0ABP7L3X9</accession>
<evidence type="ECO:0000259" key="5">
    <source>
        <dbReference type="PROSITE" id="PS50931"/>
    </source>
</evidence>
<feature type="domain" description="HTH lysR-type" evidence="5">
    <location>
        <begin position="4"/>
        <end position="61"/>
    </location>
</feature>
<name>A0ABP7L3X9_9ACTN</name>
<dbReference type="InterPro" id="IPR000847">
    <property type="entry name" value="LysR_HTH_N"/>
</dbReference>
<sequence>MDRLETRELVYFVAVAEELHFTRAAERLGIAQPPLSRAISRLERRMGVALLQRTSRRVALTSAGSVFLEECRRLLEGLDGAVRRTQQASLPPRLVLAVRPGTGSELLARMLRSYQSAELELVFTHDGTKVLRDGSADVALLCIGSDDLTDLRTTVVTEERPMALLPREHDLTRQTAVTVADLRRDPTYQDHCPPMGLDEILDRVTLGRLITVVGSGVGERLTPGVRAVPVTDLPGTTLALGRLKDATRPEVTAFVRAAQSVMAGHARGPAATA</sequence>
<gene>
    <name evidence="6" type="ORF">GCM10022207_73330</name>
</gene>
<dbReference type="Pfam" id="PF03466">
    <property type="entry name" value="LysR_substrate"/>
    <property type="match status" value="1"/>
</dbReference>
<dbReference type="InterPro" id="IPR036390">
    <property type="entry name" value="WH_DNA-bd_sf"/>
</dbReference>
<keyword evidence="7" id="KW-1185">Reference proteome</keyword>
<protein>
    <submittedName>
        <fullName evidence="6">LysR family transcriptional regulator</fullName>
    </submittedName>
</protein>
<dbReference type="SUPFAM" id="SSF53850">
    <property type="entry name" value="Periplasmic binding protein-like II"/>
    <property type="match status" value="1"/>
</dbReference>
<evidence type="ECO:0000256" key="4">
    <source>
        <dbReference type="ARBA" id="ARBA00023163"/>
    </source>
</evidence>
<evidence type="ECO:0000313" key="6">
    <source>
        <dbReference type="EMBL" id="GAA3894540.1"/>
    </source>
</evidence>
<comment type="similarity">
    <text evidence="1">Belongs to the LysR transcriptional regulatory family.</text>
</comment>
<keyword evidence="4" id="KW-0804">Transcription</keyword>